<dbReference type="EMBL" id="SMOL01000401">
    <property type="protein sequence ID" value="KAB2616953.1"/>
    <property type="molecule type" value="Genomic_DNA"/>
</dbReference>
<evidence type="ECO:0000313" key="3">
    <source>
        <dbReference type="Proteomes" id="UP000327157"/>
    </source>
</evidence>
<name>A0A5N5GQE3_9ROSA</name>
<reference evidence="3" key="2">
    <citation type="submission" date="2019-10" db="EMBL/GenBank/DDBJ databases">
        <title>A de novo genome assembly of a pear dwarfing rootstock.</title>
        <authorList>
            <person name="Wang F."/>
            <person name="Wang J."/>
            <person name="Li S."/>
            <person name="Zhang Y."/>
            <person name="Fang M."/>
            <person name="Ma L."/>
            <person name="Zhao Y."/>
            <person name="Jiang S."/>
        </authorList>
    </citation>
    <scope>NUCLEOTIDE SEQUENCE [LARGE SCALE GENOMIC DNA]</scope>
</reference>
<dbReference type="Proteomes" id="UP000327157">
    <property type="component" value="Chromosome 15"/>
</dbReference>
<evidence type="ECO:0000256" key="1">
    <source>
        <dbReference type="SAM" id="MobiDB-lite"/>
    </source>
</evidence>
<keyword evidence="3" id="KW-1185">Reference proteome</keyword>
<reference evidence="2 3" key="3">
    <citation type="submission" date="2019-11" db="EMBL/GenBank/DDBJ databases">
        <title>A de novo genome assembly of a pear dwarfing rootstock.</title>
        <authorList>
            <person name="Wang F."/>
            <person name="Wang J."/>
            <person name="Li S."/>
            <person name="Zhang Y."/>
            <person name="Fang M."/>
            <person name="Ma L."/>
            <person name="Zhao Y."/>
            <person name="Jiang S."/>
        </authorList>
    </citation>
    <scope>NUCLEOTIDE SEQUENCE [LARGE SCALE GENOMIC DNA]</scope>
    <source>
        <strain evidence="2">S2</strain>
        <tissue evidence="2">Leaf</tissue>
    </source>
</reference>
<evidence type="ECO:0000313" key="2">
    <source>
        <dbReference type="EMBL" id="KAB2616953.1"/>
    </source>
</evidence>
<organism evidence="2 3">
    <name type="scientific">Pyrus ussuriensis x Pyrus communis</name>
    <dbReference type="NCBI Taxonomy" id="2448454"/>
    <lineage>
        <taxon>Eukaryota</taxon>
        <taxon>Viridiplantae</taxon>
        <taxon>Streptophyta</taxon>
        <taxon>Embryophyta</taxon>
        <taxon>Tracheophyta</taxon>
        <taxon>Spermatophyta</taxon>
        <taxon>Magnoliopsida</taxon>
        <taxon>eudicotyledons</taxon>
        <taxon>Gunneridae</taxon>
        <taxon>Pentapetalae</taxon>
        <taxon>rosids</taxon>
        <taxon>fabids</taxon>
        <taxon>Rosales</taxon>
        <taxon>Rosaceae</taxon>
        <taxon>Amygdaloideae</taxon>
        <taxon>Maleae</taxon>
        <taxon>Pyrus</taxon>
    </lineage>
</organism>
<dbReference type="AlphaFoldDB" id="A0A5N5GQE3"/>
<reference evidence="2 3" key="1">
    <citation type="submission" date="2019-09" db="EMBL/GenBank/DDBJ databases">
        <authorList>
            <person name="Ou C."/>
        </authorList>
    </citation>
    <scope>NUCLEOTIDE SEQUENCE [LARGE SCALE GENOMIC DNA]</scope>
    <source>
        <strain evidence="2">S2</strain>
        <tissue evidence="2">Leaf</tissue>
    </source>
</reference>
<feature type="region of interest" description="Disordered" evidence="1">
    <location>
        <begin position="224"/>
        <end position="250"/>
    </location>
</feature>
<protein>
    <submittedName>
        <fullName evidence="2">Copper-transporting ATPase HMA5</fullName>
    </submittedName>
</protein>
<comment type="caution">
    <text evidence="2">The sequence shown here is derived from an EMBL/GenBank/DDBJ whole genome shotgun (WGS) entry which is preliminary data.</text>
</comment>
<gene>
    <name evidence="2" type="ORF">D8674_012822</name>
</gene>
<sequence length="432" mass="47362">MHLDTVLSFRAIYSLPLGAPIQFILPYKKEKARGYLFPFAYQSSTLAHHLSLLSSDHCLGCSVWLKPRAAVMLEPRIMVLGLWIMTLGRSARQVTWLIHLCWEKCGILPRKEVKRIKADALARLIVVNTVMNEGGKKRSSSLAQEMLVEKKLKTSSAARRGLPAAERPVIDMTSTNGKKNEATRSKPVAPAMLRMARAKFGSALERLSIMKSDKVDTAAKVALRPTPSAAETDSPARKEETAHVGSCEKSTKSASREAAEICALLKPNLFEDMDACAKFVDDVKGVVCPSSFVKHMIEYRKIAQLAMIQDLECAVSELCSATYAKDEELIAAYNQMIHSKKVIDRHEPQVLELQGALKINKSLKKEVDELQCVRVDFETFSISSKDLIAFTFETSNGEVVGDAGAEVGVARGEAPDGAAAENVLIVEGVATE</sequence>
<proteinExistence type="predicted"/>
<accession>A0A5N5GQE3</accession>
<dbReference type="OrthoDB" id="10607503at2759"/>